<dbReference type="KEGG" id="adp:NCTC12871_01366"/>
<name>A0A448TVB9_9PAST</name>
<evidence type="ECO:0000313" key="9">
    <source>
        <dbReference type="Proteomes" id="UP000279799"/>
    </source>
</evidence>
<dbReference type="PROSITE" id="PS50893">
    <property type="entry name" value="ABC_TRANSPORTER_2"/>
    <property type="match status" value="1"/>
</dbReference>
<sequence>MLLSCQNLCYQTDNKLILNDISFDIKQGENIALLGTNGAGKSTLLKLLLGILKKTQGDIFIQKKSLAQWSRKALAQEIAYVPQQHTPHFPYKVEEVVAQGMLPYLHFFQKPTDSQQQSIELALQQMDILHLRQRAYTTLSGGERQRVLLARALVQQTPLILLDEPTNGLDYGSQIRLLALLKDISKTGRAVLTITHNPEHALMFCDRVIVLHDGKILADAYPSHVITADLIAKLFHLSTRQLDLPEGRFFTFRSLA</sequence>
<proteinExistence type="inferred from homology"/>
<dbReference type="Proteomes" id="UP000279799">
    <property type="component" value="Chromosome"/>
</dbReference>
<evidence type="ECO:0000256" key="1">
    <source>
        <dbReference type="ARBA" id="ARBA00005417"/>
    </source>
</evidence>
<dbReference type="SUPFAM" id="SSF52540">
    <property type="entry name" value="P-loop containing nucleoside triphosphate hydrolases"/>
    <property type="match status" value="1"/>
</dbReference>
<evidence type="ECO:0000313" key="8">
    <source>
        <dbReference type="EMBL" id="VEJ09878.1"/>
    </source>
</evidence>
<comment type="similarity">
    <text evidence="1">Belongs to the ABC transporter superfamily.</text>
</comment>
<dbReference type="EMBL" id="LR134510">
    <property type="protein sequence ID" value="VEJ09878.1"/>
    <property type="molecule type" value="Genomic_DNA"/>
</dbReference>
<dbReference type="PANTHER" id="PTHR42794">
    <property type="entry name" value="HEMIN IMPORT ATP-BINDING PROTEIN HMUV"/>
    <property type="match status" value="1"/>
</dbReference>
<dbReference type="CDD" id="cd03214">
    <property type="entry name" value="ABC_Iron-Siderophores_B12_Hemin"/>
    <property type="match status" value="1"/>
</dbReference>
<dbReference type="InterPro" id="IPR017871">
    <property type="entry name" value="ABC_transporter-like_CS"/>
</dbReference>
<keyword evidence="4 8" id="KW-0067">ATP-binding</keyword>
<accession>A0A448TVB9</accession>
<dbReference type="AlphaFoldDB" id="A0A448TVB9"/>
<dbReference type="InterPro" id="IPR003439">
    <property type="entry name" value="ABC_transporter-like_ATP-bd"/>
</dbReference>
<dbReference type="Gene3D" id="3.40.50.300">
    <property type="entry name" value="P-loop containing nucleotide triphosphate hydrolases"/>
    <property type="match status" value="1"/>
</dbReference>
<dbReference type="InterPro" id="IPR003593">
    <property type="entry name" value="AAA+_ATPase"/>
</dbReference>
<dbReference type="PROSITE" id="PS00211">
    <property type="entry name" value="ABC_TRANSPORTER_1"/>
    <property type="match status" value="1"/>
</dbReference>
<evidence type="ECO:0000256" key="5">
    <source>
        <dbReference type="ARBA" id="ARBA00022967"/>
    </source>
</evidence>
<dbReference type="GO" id="GO:0005524">
    <property type="term" value="F:ATP binding"/>
    <property type="evidence" value="ECO:0007669"/>
    <property type="project" value="UniProtKB-KW"/>
</dbReference>
<gene>
    <name evidence="8" type="primary">yfeB_2</name>
    <name evidence="8" type="ORF">NCTC12871_01366</name>
</gene>
<dbReference type="FunFam" id="3.40.50.300:FF:000134">
    <property type="entry name" value="Iron-enterobactin ABC transporter ATP-binding protein"/>
    <property type="match status" value="1"/>
</dbReference>
<keyword evidence="3" id="KW-0547">Nucleotide-binding</keyword>
<protein>
    <submittedName>
        <fullName evidence="8">Iron (Chelated) transporter, ATP-binding protein</fullName>
        <ecNumber evidence="8">3.6.3.-</ecNumber>
    </submittedName>
</protein>
<evidence type="ECO:0000256" key="4">
    <source>
        <dbReference type="ARBA" id="ARBA00022840"/>
    </source>
</evidence>
<keyword evidence="9" id="KW-1185">Reference proteome</keyword>
<keyword evidence="5" id="KW-1278">Translocase</keyword>
<dbReference type="Pfam" id="PF00005">
    <property type="entry name" value="ABC_tran"/>
    <property type="match status" value="1"/>
</dbReference>
<reference evidence="8 9" key="1">
    <citation type="submission" date="2018-12" db="EMBL/GenBank/DDBJ databases">
        <authorList>
            <consortium name="Pathogen Informatics"/>
        </authorList>
    </citation>
    <scope>NUCLEOTIDE SEQUENCE [LARGE SCALE GENOMIC DNA]</scope>
    <source>
        <strain evidence="8 9">NCTC12871</strain>
    </source>
</reference>
<feature type="domain" description="ABC transporter" evidence="7">
    <location>
        <begin position="3"/>
        <end position="238"/>
    </location>
</feature>
<dbReference type="PANTHER" id="PTHR42794:SF1">
    <property type="entry name" value="HEMIN IMPORT ATP-BINDING PROTEIN HMUV"/>
    <property type="match status" value="1"/>
</dbReference>
<dbReference type="RefSeq" id="WP_126600165.1">
    <property type="nucleotide sequence ID" value="NZ_LR134510.1"/>
</dbReference>
<comment type="function">
    <text evidence="6">Part of the ABC transporter complex HmuTUV involved in hemin import. Responsible for energy coupling to the transport system.</text>
</comment>
<evidence type="ECO:0000259" key="7">
    <source>
        <dbReference type="PROSITE" id="PS50893"/>
    </source>
</evidence>
<dbReference type="GO" id="GO:0016887">
    <property type="term" value="F:ATP hydrolysis activity"/>
    <property type="evidence" value="ECO:0007669"/>
    <property type="project" value="InterPro"/>
</dbReference>
<keyword evidence="8" id="KW-0378">Hydrolase</keyword>
<organism evidence="8 9">
    <name type="scientific">Actinobacillus delphinicola</name>
    <dbReference type="NCBI Taxonomy" id="51161"/>
    <lineage>
        <taxon>Bacteria</taxon>
        <taxon>Pseudomonadati</taxon>
        <taxon>Pseudomonadota</taxon>
        <taxon>Gammaproteobacteria</taxon>
        <taxon>Pasteurellales</taxon>
        <taxon>Pasteurellaceae</taxon>
        <taxon>Actinobacillus</taxon>
    </lineage>
</organism>
<dbReference type="OrthoDB" id="5292475at2"/>
<evidence type="ECO:0000256" key="6">
    <source>
        <dbReference type="ARBA" id="ARBA00037066"/>
    </source>
</evidence>
<dbReference type="EC" id="3.6.3.-" evidence="8"/>
<dbReference type="InterPro" id="IPR027417">
    <property type="entry name" value="P-loop_NTPase"/>
</dbReference>
<evidence type="ECO:0000256" key="2">
    <source>
        <dbReference type="ARBA" id="ARBA00022448"/>
    </source>
</evidence>
<evidence type="ECO:0000256" key="3">
    <source>
        <dbReference type="ARBA" id="ARBA00022741"/>
    </source>
</evidence>
<dbReference type="SMART" id="SM00382">
    <property type="entry name" value="AAA"/>
    <property type="match status" value="1"/>
</dbReference>
<keyword evidence="2" id="KW-0813">Transport</keyword>